<accession>A0ABS6AWJ8</accession>
<evidence type="ECO:0000313" key="2">
    <source>
        <dbReference type="Proteomes" id="UP000733379"/>
    </source>
</evidence>
<protein>
    <recommendedName>
        <fullName evidence="3">DNA primase/polymerase bifunctional N-terminal domain-containing protein</fullName>
    </recommendedName>
</protein>
<dbReference type="EMBL" id="JAHKNI010000003">
    <property type="protein sequence ID" value="MBU3062402.1"/>
    <property type="molecule type" value="Genomic_DNA"/>
</dbReference>
<evidence type="ECO:0008006" key="3">
    <source>
        <dbReference type="Google" id="ProtNLM"/>
    </source>
</evidence>
<evidence type="ECO:0000313" key="1">
    <source>
        <dbReference type="EMBL" id="MBU3062402.1"/>
    </source>
</evidence>
<proteinExistence type="predicted"/>
<comment type="caution">
    <text evidence="1">The sequence shown here is derived from an EMBL/GenBank/DDBJ whole genome shotgun (WGS) entry which is preliminary data.</text>
</comment>
<gene>
    <name evidence="1" type="ORF">KO481_12815</name>
</gene>
<reference evidence="1 2" key="1">
    <citation type="submission" date="2021-06" db="EMBL/GenBank/DDBJ databases">
        <title>Actinomycetes sequencing.</title>
        <authorList>
            <person name="Shan Q."/>
        </authorList>
    </citation>
    <scope>NUCLEOTIDE SEQUENCE [LARGE SCALE GENOMIC DNA]</scope>
    <source>
        <strain evidence="1 2">NEAU-G5</strain>
    </source>
</reference>
<sequence>MFESCYTPTDVAHLMRFRYHLPAILAAGRPAVQCDVRIGAVDMPVHLGARVLGLLGGRHSIPVVTNPRDTVWTFLVASHPDRALDAQRAHRLSDYGVTVRRPGQRVLLPMSDNGFGGRWASKPTPGRLPLPPRSTVLDAIGALLDEAAADSMPQGQGCAATGS</sequence>
<dbReference type="RefSeq" id="WP_215917251.1">
    <property type="nucleotide sequence ID" value="NZ_JAHKNI010000003.1"/>
</dbReference>
<organism evidence="1 2">
    <name type="scientific">Nocardia albiluteola</name>
    <dbReference type="NCBI Taxonomy" id="2842303"/>
    <lineage>
        <taxon>Bacteria</taxon>
        <taxon>Bacillati</taxon>
        <taxon>Actinomycetota</taxon>
        <taxon>Actinomycetes</taxon>
        <taxon>Mycobacteriales</taxon>
        <taxon>Nocardiaceae</taxon>
        <taxon>Nocardia</taxon>
    </lineage>
</organism>
<keyword evidence="2" id="KW-1185">Reference proteome</keyword>
<name>A0ABS6AWJ8_9NOCA</name>
<dbReference type="Proteomes" id="UP000733379">
    <property type="component" value="Unassembled WGS sequence"/>
</dbReference>